<gene>
    <name evidence="1" type="ordered locus">PSMK_19500</name>
</gene>
<dbReference type="EMBL" id="AP012338">
    <property type="protein sequence ID" value="BAM04109.1"/>
    <property type="molecule type" value="Genomic_DNA"/>
</dbReference>
<sequence>MKTVSHRKLTLLAAVAGSTLLLSLGGTGCTKAQRIRANYTPYLDSTAYNSEQDRNRQARVIDHNTRGVWDDLNRVLLLDQPSRLSPYTIP</sequence>
<name>I0IFS1_PHYMF</name>
<protein>
    <submittedName>
        <fullName evidence="1">Uncharacterized protein</fullName>
    </submittedName>
</protein>
<evidence type="ECO:0000313" key="2">
    <source>
        <dbReference type="Proteomes" id="UP000007881"/>
    </source>
</evidence>
<keyword evidence="2" id="KW-1185">Reference proteome</keyword>
<dbReference type="PROSITE" id="PS51257">
    <property type="entry name" value="PROKAR_LIPOPROTEIN"/>
    <property type="match status" value="1"/>
</dbReference>
<reference evidence="1 2" key="1">
    <citation type="submission" date="2012-02" db="EMBL/GenBank/DDBJ databases">
        <title>Complete genome sequence of Phycisphaera mikurensis NBRC 102666.</title>
        <authorList>
            <person name="Ankai A."/>
            <person name="Hosoyama A."/>
            <person name="Terui Y."/>
            <person name="Sekine M."/>
            <person name="Fukai R."/>
            <person name="Kato Y."/>
            <person name="Nakamura S."/>
            <person name="Yamada-Narita S."/>
            <person name="Kawakoshi A."/>
            <person name="Fukunaga Y."/>
            <person name="Yamazaki S."/>
            <person name="Fujita N."/>
        </authorList>
    </citation>
    <scope>NUCLEOTIDE SEQUENCE [LARGE SCALE GENOMIC DNA]</scope>
    <source>
        <strain evidence="2">NBRC 102666 / KCTC 22515 / FYK2301M01</strain>
    </source>
</reference>
<dbReference type="Proteomes" id="UP000007881">
    <property type="component" value="Chromosome"/>
</dbReference>
<proteinExistence type="predicted"/>
<dbReference type="STRING" id="1142394.PSMK_19500"/>
<dbReference type="HOGENOM" id="CLU_2438237_0_0_0"/>
<organism evidence="1 2">
    <name type="scientific">Phycisphaera mikurensis (strain NBRC 102666 / KCTC 22515 / FYK2301M01)</name>
    <dbReference type="NCBI Taxonomy" id="1142394"/>
    <lineage>
        <taxon>Bacteria</taxon>
        <taxon>Pseudomonadati</taxon>
        <taxon>Planctomycetota</taxon>
        <taxon>Phycisphaerae</taxon>
        <taxon>Phycisphaerales</taxon>
        <taxon>Phycisphaeraceae</taxon>
        <taxon>Phycisphaera</taxon>
    </lineage>
</organism>
<dbReference type="RefSeq" id="WP_014437327.1">
    <property type="nucleotide sequence ID" value="NC_017080.1"/>
</dbReference>
<dbReference type="KEGG" id="phm:PSMK_19500"/>
<dbReference type="AlphaFoldDB" id="I0IFS1"/>
<accession>I0IFS1</accession>
<evidence type="ECO:0000313" key="1">
    <source>
        <dbReference type="EMBL" id="BAM04109.1"/>
    </source>
</evidence>